<reference evidence="4" key="1">
    <citation type="submission" date="2025-08" db="UniProtKB">
        <authorList>
            <consortium name="Ensembl"/>
        </authorList>
    </citation>
    <scope>IDENTIFICATION</scope>
</reference>
<dbReference type="InterPro" id="IPR020821">
    <property type="entry name" value="ENPP1-3/EXOG-like_nuc-like"/>
</dbReference>
<evidence type="ECO:0000313" key="4">
    <source>
        <dbReference type="Ensembl" id="ENSSRHP00000083957.1"/>
    </source>
</evidence>
<dbReference type="Gene3D" id="3.40.570.10">
    <property type="entry name" value="Extracellular Endonuclease, subunit A"/>
    <property type="match status" value="1"/>
</dbReference>
<feature type="domain" description="DNA/RNA non-specific endonuclease/pyrophosphatase/phosphodiesterase" evidence="3">
    <location>
        <begin position="67"/>
        <end position="277"/>
    </location>
</feature>
<gene>
    <name evidence="4" type="primary">LOC107725355</name>
</gene>
<proteinExistence type="predicted"/>
<name>A0A673LX11_9TELE</name>
<dbReference type="InterPro" id="IPR039015">
    <property type="entry name" value="ENDOD1"/>
</dbReference>
<evidence type="ECO:0000313" key="5">
    <source>
        <dbReference type="Proteomes" id="UP000472270"/>
    </source>
</evidence>
<protein>
    <submittedName>
        <fullName evidence="4">Endonuclease domain-containing 1 protein-like</fullName>
    </submittedName>
</protein>
<dbReference type="AlphaFoldDB" id="A0A673LX11"/>
<dbReference type="InterPro" id="IPR044929">
    <property type="entry name" value="DNA/RNA_non-sp_Endonuclease_sf"/>
</dbReference>
<dbReference type="Ensembl" id="ENSSRHT00000086230.1">
    <property type="protein sequence ID" value="ENSSRHP00000083957.1"/>
    <property type="gene ID" value="ENSSRHG00000041584.1"/>
</dbReference>
<sequence length="289" mass="33354">RKNLIIYHLIPFIMLLLLHVLMLSLLSSGSARVQDFEGECGQFFANKKPPTRFAGAQYKQICQMQNYVYYYATFYDTDKRIPLYSAYKFKEIKNCTRLNNWYIEPQLDDDNGSPNMQFENEKIQGLGVHQALDEDYRNSGYDRGHLAPVFQAQSQSCADATFTLTNAAPQNPSFNRGQWRILERNITIFLQSECKLYTVYIVTGVVPGTKNISDRVKVPSHFWTAFCCLDNNKKCQISRGFIGVNENITPKNETVKDLEKELETLYKVKSFKLFDNSTEPPAKKKKSKK</sequence>
<dbReference type="PANTHER" id="PTHR21472:SF30">
    <property type="entry name" value="ENDONUCLEASE DOMAIN-CONTAINING 1 PROTEIN-RELATED"/>
    <property type="match status" value="1"/>
</dbReference>
<dbReference type="Proteomes" id="UP000472270">
    <property type="component" value="Unassembled WGS sequence"/>
</dbReference>
<dbReference type="InterPro" id="IPR001604">
    <property type="entry name" value="Endo_G_ENPP1-like_dom"/>
</dbReference>
<keyword evidence="1" id="KW-0732">Signal</keyword>
<dbReference type="SUPFAM" id="SSF54060">
    <property type="entry name" value="His-Me finger endonucleases"/>
    <property type="match status" value="1"/>
</dbReference>
<evidence type="ECO:0000259" key="3">
    <source>
        <dbReference type="SMART" id="SM00892"/>
    </source>
</evidence>
<dbReference type="InterPro" id="IPR044925">
    <property type="entry name" value="His-Me_finger_sf"/>
</dbReference>
<accession>A0A673LX11</accession>
<dbReference type="GO" id="GO:0003676">
    <property type="term" value="F:nucleic acid binding"/>
    <property type="evidence" value="ECO:0007669"/>
    <property type="project" value="InterPro"/>
</dbReference>
<keyword evidence="5" id="KW-1185">Reference proteome</keyword>
<dbReference type="GO" id="GO:0046872">
    <property type="term" value="F:metal ion binding"/>
    <property type="evidence" value="ECO:0007669"/>
    <property type="project" value="InterPro"/>
</dbReference>
<feature type="domain" description="ENPP1-3/EXOG-like endonuclease/phosphodiesterase" evidence="2">
    <location>
        <begin position="68"/>
        <end position="271"/>
    </location>
</feature>
<feature type="chain" id="PRO_5025673168" evidence="1">
    <location>
        <begin position="32"/>
        <end position="289"/>
    </location>
</feature>
<evidence type="ECO:0000256" key="1">
    <source>
        <dbReference type="SAM" id="SignalP"/>
    </source>
</evidence>
<dbReference type="SMART" id="SM00477">
    <property type="entry name" value="NUC"/>
    <property type="match status" value="1"/>
</dbReference>
<evidence type="ECO:0000259" key="2">
    <source>
        <dbReference type="SMART" id="SM00477"/>
    </source>
</evidence>
<dbReference type="SMART" id="SM00892">
    <property type="entry name" value="Endonuclease_NS"/>
    <property type="match status" value="1"/>
</dbReference>
<dbReference type="GO" id="GO:0016787">
    <property type="term" value="F:hydrolase activity"/>
    <property type="evidence" value="ECO:0007669"/>
    <property type="project" value="InterPro"/>
</dbReference>
<organism evidence="4 5">
    <name type="scientific">Sinocyclocheilus rhinocerous</name>
    <dbReference type="NCBI Taxonomy" id="307959"/>
    <lineage>
        <taxon>Eukaryota</taxon>
        <taxon>Metazoa</taxon>
        <taxon>Chordata</taxon>
        <taxon>Craniata</taxon>
        <taxon>Vertebrata</taxon>
        <taxon>Euteleostomi</taxon>
        <taxon>Actinopterygii</taxon>
        <taxon>Neopterygii</taxon>
        <taxon>Teleostei</taxon>
        <taxon>Ostariophysi</taxon>
        <taxon>Cypriniformes</taxon>
        <taxon>Cyprinidae</taxon>
        <taxon>Cyprininae</taxon>
        <taxon>Sinocyclocheilus</taxon>
    </lineage>
</organism>
<dbReference type="PANTHER" id="PTHR21472">
    <property type="entry name" value="ENDONUCLEASE DOMAIN-CONTAINING 1 PROTEIN ENDOD1"/>
    <property type="match status" value="1"/>
</dbReference>
<feature type="signal peptide" evidence="1">
    <location>
        <begin position="1"/>
        <end position="31"/>
    </location>
</feature>
<reference evidence="4" key="2">
    <citation type="submission" date="2025-09" db="UniProtKB">
        <authorList>
            <consortium name="Ensembl"/>
        </authorList>
    </citation>
    <scope>IDENTIFICATION</scope>
</reference>
<dbReference type="Pfam" id="PF01223">
    <property type="entry name" value="Endonuclease_NS"/>
    <property type="match status" value="1"/>
</dbReference>